<feature type="transmembrane region" description="Helical" evidence="1">
    <location>
        <begin position="472"/>
        <end position="492"/>
    </location>
</feature>
<reference evidence="4" key="2">
    <citation type="journal article" date="2023" name="Microbiol Resour">
        <title>Decontamination and Annotation of the Draft Genome Sequence of the Oomycete Lagenidium giganteum ARSEF 373.</title>
        <authorList>
            <person name="Morgan W.R."/>
            <person name="Tartar A."/>
        </authorList>
    </citation>
    <scope>NUCLEOTIDE SEQUENCE</scope>
    <source>
        <strain evidence="4">ARSEF 373</strain>
    </source>
</reference>
<keyword evidence="1" id="KW-1133">Transmembrane helix</keyword>
<proteinExistence type="predicted"/>
<comment type="caution">
    <text evidence="4">The sequence shown here is derived from an EMBL/GenBank/DDBJ whole genome shotgun (WGS) entry which is preliminary data.</text>
</comment>
<feature type="chain" id="PRO_5043360102" description="PhoD-like phosphatase metallophosphatase domain-containing protein" evidence="2">
    <location>
        <begin position="19"/>
        <end position="536"/>
    </location>
</feature>
<evidence type="ECO:0000259" key="3">
    <source>
        <dbReference type="Pfam" id="PF09423"/>
    </source>
</evidence>
<dbReference type="Gene3D" id="3.60.21.70">
    <property type="entry name" value="PhoD-like phosphatase"/>
    <property type="match status" value="1"/>
</dbReference>
<dbReference type="Pfam" id="PF09423">
    <property type="entry name" value="PhoD"/>
    <property type="match status" value="1"/>
</dbReference>
<feature type="transmembrane region" description="Helical" evidence="1">
    <location>
        <begin position="513"/>
        <end position="534"/>
    </location>
</feature>
<protein>
    <recommendedName>
        <fullName evidence="3">PhoD-like phosphatase metallophosphatase domain-containing protein</fullName>
    </recommendedName>
</protein>
<dbReference type="InterPro" id="IPR029052">
    <property type="entry name" value="Metallo-depent_PP-like"/>
</dbReference>
<evidence type="ECO:0000256" key="1">
    <source>
        <dbReference type="SAM" id="Phobius"/>
    </source>
</evidence>
<dbReference type="InterPro" id="IPR038607">
    <property type="entry name" value="PhoD-like_sf"/>
</dbReference>
<keyword evidence="2" id="KW-0732">Signal</keyword>
<dbReference type="EMBL" id="DAKRPA010000027">
    <property type="protein sequence ID" value="DBA02757.1"/>
    <property type="molecule type" value="Genomic_DNA"/>
</dbReference>
<dbReference type="InterPro" id="IPR018946">
    <property type="entry name" value="PhoD-like_MPP"/>
</dbReference>
<dbReference type="Proteomes" id="UP001146120">
    <property type="component" value="Unassembled WGS sequence"/>
</dbReference>
<keyword evidence="1" id="KW-0472">Membrane</keyword>
<reference evidence="4" key="1">
    <citation type="submission" date="2022-11" db="EMBL/GenBank/DDBJ databases">
        <authorList>
            <person name="Morgan W.R."/>
            <person name="Tartar A."/>
        </authorList>
    </citation>
    <scope>NUCLEOTIDE SEQUENCE</scope>
    <source>
        <strain evidence="4">ARSEF 373</strain>
    </source>
</reference>
<feature type="domain" description="PhoD-like phosphatase metallophosphatase" evidence="3">
    <location>
        <begin position="172"/>
        <end position="372"/>
    </location>
</feature>
<accession>A0AAV2ZBK4</accession>
<feature type="signal peptide" evidence="2">
    <location>
        <begin position="1"/>
        <end position="18"/>
    </location>
</feature>
<keyword evidence="1" id="KW-0812">Transmembrane</keyword>
<dbReference type="SUPFAM" id="SSF56300">
    <property type="entry name" value="Metallo-dependent phosphatases"/>
    <property type="match status" value="1"/>
</dbReference>
<evidence type="ECO:0000313" key="4">
    <source>
        <dbReference type="EMBL" id="DBA02757.1"/>
    </source>
</evidence>
<dbReference type="PANTHER" id="PTHR37031:SF2">
    <property type="entry name" value="PHOD-LIKE PHOSPHATASE METALLOPHOSPHATASE DOMAIN-CONTAINING PROTEIN"/>
    <property type="match status" value="1"/>
</dbReference>
<evidence type="ECO:0000256" key="2">
    <source>
        <dbReference type="SAM" id="SignalP"/>
    </source>
</evidence>
<dbReference type="PANTHER" id="PTHR37031">
    <property type="entry name" value="METALLOPHOSPHATASE BINDING DOMAIN PROTEIN"/>
    <property type="match status" value="1"/>
</dbReference>
<evidence type="ECO:0000313" key="5">
    <source>
        <dbReference type="Proteomes" id="UP001146120"/>
    </source>
</evidence>
<gene>
    <name evidence="4" type="ORF">N0F65_010685</name>
</gene>
<dbReference type="AlphaFoldDB" id="A0AAV2ZBK4"/>
<keyword evidence="5" id="KW-1185">Reference proteome</keyword>
<sequence>MAMAFWCLVATLALAVEASELLLIVGQVTTSTARILVDRLPPDTRALLVRVRGSTGRTEPLVFHVEQQLTVPVPPTDDDNQDDQRPFVVALDHLAPDRVYVVAFSLNGDVTDDDGGGHGDVVRFRSAPVSPASSDTRVLVVSCDRSIDDNDDTLWLRIARDQDVHADTYFGMAHLGDQIYADSGSAQVTPGQLNQQERADPVVLRSRYNVIVAQYRAIYRQTFGRPVMQRVLRRGAHWMIPDDHEVINNFNYERVQRVLYAAPATDDERSNDLAALALLYRAGLQTVYEYQFQLQSDVPWQQIDFLTAPLHEIVAHFPLYHAVDIAELKLFLLDVRFDRSFFSAANSELQSLLIGPKQRESLATSLTTWQQQPNSSIVVLTGVPLFFHSELTADITYLVEKETYPGLTAQQPGQRDLLDLFLPAVRLLVGGDVHMLGHSSVCRAPSSTQCIDQLITSGTTRKSTAVQDVKLVPFYLLITRLWLIMTWLQSWISSSSVARVHFDRVFFGHNYGLVPEVLVPTMVLALTVIDVVALTV</sequence>
<name>A0AAV2ZBK4_9STRA</name>
<organism evidence="4 5">
    <name type="scientific">Lagenidium giganteum</name>
    <dbReference type="NCBI Taxonomy" id="4803"/>
    <lineage>
        <taxon>Eukaryota</taxon>
        <taxon>Sar</taxon>
        <taxon>Stramenopiles</taxon>
        <taxon>Oomycota</taxon>
        <taxon>Peronosporomycetes</taxon>
        <taxon>Pythiales</taxon>
        <taxon>Pythiaceae</taxon>
    </lineage>
</organism>